<dbReference type="RefSeq" id="WP_039253770.1">
    <property type="nucleotide sequence ID" value="NZ_JENJ01000013.1"/>
</dbReference>
<dbReference type="InterPro" id="IPR015168">
    <property type="entry name" value="SsuA/THI5"/>
</dbReference>
<gene>
    <name evidence="2" type="ORF">Z968_04320</name>
</gene>
<evidence type="ECO:0000313" key="3">
    <source>
        <dbReference type="Proteomes" id="UP000030012"/>
    </source>
</evidence>
<dbReference type="PROSITE" id="PS51257">
    <property type="entry name" value="PROKAR_LIPOPROTEIN"/>
    <property type="match status" value="1"/>
</dbReference>
<name>A0A0A0I766_CLONO</name>
<sequence length="331" mass="36849">MKNKIKTILILLVAFISALLIGCSKHVTESNNPNEEGKAKIKIATLKGPTGMGMVKLMEEDKKNYEISLADSPDQIVSKIVNGELDAACVPSNLAAVLYNKMKGNVELIGTNTLGVLYIVQNGNEVKKIDDLKGKTIYASGKGATPEFILKHILDKNGLVEGKDVNIEYSMQHSDLSTAVASNKVKIAVLPEPFVSITRIKDKNLNVPIDLTKEWDKVSNNHSKLIMGTIIFRKDFVDKNKKEVDKFIDKYKKSVDFVNKDKEKASKFIEKYGIISKAKIAQMAIPKCNIVFIDAKDAKSDLEEFYKILFKNNPKSVGGKIPDAKFYYENK</sequence>
<dbReference type="OrthoDB" id="9814375at2"/>
<dbReference type="SUPFAM" id="SSF53850">
    <property type="entry name" value="Periplasmic binding protein-like II"/>
    <property type="match status" value="1"/>
</dbReference>
<dbReference type="EMBL" id="JENJ01000013">
    <property type="protein sequence ID" value="KGM97229.1"/>
    <property type="molecule type" value="Genomic_DNA"/>
</dbReference>
<reference evidence="2 3" key="1">
    <citation type="submission" date="2014-01" db="EMBL/GenBank/DDBJ databases">
        <title>Plasmidome dynamics in the species complex Clostridium novyi sensu lato converts strains of independent lineages into distinctly different pathogens.</title>
        <authorList>
            <person name="Skarin H."/>
            <person name="Segerman B."/>
        </authorList>
    </citation>
    <scope>NUCLEOTIDE SEQUENCE [LARGE SCALE GENOMIC DNA]</scope>
    <source>
        <strain evidence="2 3">4552</strain>
    </source>
</reference>
<dbReference type="Proteomes" id="UP000030012">
    <property type="component" value="Unassembled WGS sequence"/>
</dbReference>
<feature type="domain" description="SsuA/THI5-like" evidence="1">
    <location>
        <begin position="108"/>
        <end position="265"/>
    </location>
</feature>
<dbReference type="Pfam" id="PF09084">
    <property type="entry name" value="NMT1"/>
    <property type="match status" value="1"/>
</dbReference>
<organism evidence="2 3">
    <name type="scientific">Clostridium novyi A str. 4552</name>
    <dbReference type="NCBI Taxonomy" id="1444289"/>
    <lineage>
        <taxon>Bacteria</taxon>
        <taxon>Bacillati</taxon>
        <taxon>Bacillota</taxon>
        <taxon>Clostridia</taxon>
        <taxon>Eubacteriales</taxon>
        <taxon>Clostridiaceae</taxon>
        <taxon>Clostridium</taxon>
    </lineage>
</organism>
<evidence type="ECO:0000313" key="2">
    <source>
        <dbReference type="EMBL" id="KGM97229.1"/>
    </source>
</evidence>
<accession>A0A0A0I766</accession>
<dbReference type="Gene3D" id="3.40.190.10">
    <property type="entry name" value="Periplasmic binding protein-like II"/>
    <property type="match status" value="2"/>
</dbReference>
<keyword evidence="2" id="KW-0449">Lipoprotein</keyword>
<dbReference type="PANTHER" id="PTHR30024">
    <property type="entry name" value="ALIPHATIC SULFONATES-BINDING PROTEIN-RELATED"/>
    <property type="match status" value="1"/>
</dbReference>
<dbReference type="PANTHER" id="PTHR30024:SF46">
    <property type="entry name" value="ABC TRANSPORTER, SUBSTRATE-BINDING LIPOPROTEIN"/>
    <property type="match status" value="1"/>
</dbReference>
<evidence type="ECO:0000259" key="1">
    <source>
        <dbReference type="Pfam" id="PF09084"/>
    </source>
</evidence>
<protein>
    <submittedName>
        <fullName evidence="2">Lipoprotein</fullName>
    </submittedName>
</protein>
<dbReference type="AlphaFoldDB" id="A0A0A0I766"/>
<dbReference type="InterPro" id="IPR027024">
    <property type="entry name" value="UCP027386_ABC_sbc_TM0202"/>
</dbReference>
<dbReference type="PIRSF" id="PIRSF027386">
    <property type="entry name" value="UCP027386_ABC_sbc_TM0202"/>
    <property type="match status" value="1"/>
</dbReference>
<comment type="caution">
    <text evidence="2">The sequence shown here is derived from an EMBL/GenBank/DDBJ whole genome shotgun (WGS) entry which is preliminary data.</text>
</comment>
<proteinExistence type="predicted"/>